<dbReference type="OrthoDB" id="8907991at2"/>
<organism evidence="1 2">
    <name type="scientific">Caldimonas brevitalea</name>
    <dbReference type="NCBI Taxonomy" id="413882"/>
    <lineage>
        <taxon>Bacteria</taxon>
        <taxon>Pseudomonadati</taxon>
        <taxon>Pseudomonadota</taxon>
        <taxon>Betaproteobacteria</taxon>
        <taxon>Burkholderiales</taxon>
        <taxon>Sphaerotilaceae</taxon>
        <taxon>Caldimonas</taxon>
    </lineage>
</organism>
<keyword evidence="2" id="KW-1185">Reference proteome</keyword>
<proteinExistence type="predicted"/>
<sequence length="82" mass="9118">MDKKLHLLETFTAEGSDGAQYKVLGYEHLVRDPSLADGNEHWEPTGEAEYKLATGEHVDLLPDGAMRVPMRGLTLQRQQPSA</sequence>
<gene>
    <name evidence="1" type="ORF">AAW51_5315</name>
</gene>
<dbReference type="RefSeq" id="WP_047197011.1">
    <property type="nucleotide sequence ID" value="NZ_CP011371.1"/>
</dbReference>
<dbReference type="AlphaFoldDB" id="A0A0G3BXA6"/>
<accession>A0A0G3BXA6</accession>
<dbReference type="KEGG" id="pbh:AAW51_5315"/>
<name>A0A0G3BXA6_9BURK</name>
<dbReference type="EMBL" id="CP011371">
    <property type="protein sequence ID" value="AKJ32006.1"/>
    <property type="molecule type" value="Genomic_DNA"/>
</dbReference>
<evidence type="ECO:0000313" key="2">
    <source>
        <dbReference type="Proteomes" id="UP000035352"/>
    </source>
</evidence>
<evidence type="ECO:0000313" key="1">
    <source>
        <dbReference type="EMBL" id="AKJ32006.1"/>
    </source>
</evidence>
<protein>
    <submittedName>
        <fullName evidence="1">Uncharacterized protein</fullName>
    </submittedName>
</protein>
<dbReference type="Proteomes" id="UP000035352">
    <property type="component" value="Chromosome"/>
</dbReference>
<reference evidence="1 2" key="1">
    <citation type="submission" date="2015-05" db="EMBL/GenBank/DDBJ databases">
        <authorList>
            <person name="Tang B."/>
            <person name="Yu Y."/>
        </authorList>
    </citation>
    <scope>NUCLEOTIDE SEQUENCE [LARGE SCALE GENOMIC DNA]</scope>
    <source>
        <strain evidence="1 2">DSM 7029</strain>
    </source>
</reference>